<evidence type="ECO:0000256" key="9">
    <source>
        <dbReference type="ARBA" id="ARBA00023027"/>
    </source>
</evidence>
<feature type="binding site" evidence="12">
    <location>
        <position position="228"/>
    </location>
    <ligand>
        <name>Mg(2+)</name>
        <dbReference type="ChEBI" id="CHEBI:18420"/>
    </ligand>
</feature>
<evidence type="ECO:0000313" key="15">
    <source>
        <dbReference type="Proteomes" id="UP000580910"/>
    </source>
</evidence>
<evidence type="ECO:0000256" key="10">
    <source>
        <dbReference type="ARBA" id="ARBA00023211"/>
    </source>
</evidence>
<comment type="subcellular location">
    <subcellularLocation>
        <location evidence="12">Cytoplasm</location>
    </subcellularLocation>
</comment>
<dbReference type="InterPro" id="IPR019818">
    <property type="entry name" value="IsoCit/isopropylmalate_DH_CS"/>
</dbReference>
<evidence type="ECO:0000256" key="7">
    <source>
        <dbReference type="ARBA" id="ARBA00022842"/>
    </source>
</evidence>
<dbReference type="InterPro" id="IPR050501">
    <property type="entry name" value="ICDH/IPMDH"/>
</dbReference>
<feature type="binding site" evidence="12">
    <location>
        <begin position="288"/>
        <end position="300"/>
    </location>
    <ligand>
        <name>NAD(+)</name>
        <dbReference type="ChEBI" id="CHEBI:57540"/>
    </ligand>
</feature>
<keyword evidence="11 12" id="KW-0100">Branched-chain amino acid biosynthesis</keyword>
<dbReference type="EMBL" id="JACGXA010000001">
    <property type="protein sequence ID" value="MBA8804201.1"/>
    <property type="molecule type" value="Genomic_DNA"/>
</dbReference>
<dbReference type="EC" id="1.1.1.85" evidence="12"/>
<comment type="cofactor">
    <cofactor evidence="12">
        <name>Mg(2+)</name>
        <dbReference type="ChEBI" id="CHEBI:18420"/>
    </cofactor>
    <cofactor evidence="12">
        <name>Mn(2+)</name>
        <dbReference type="ChEBI" id="CHEBI:29035"/>
    </cofactor>
    <text evidence="12">Binds 1 Mg(2+) or Mn(2+) ion per subunit.</text>
</comment>
<dbReference type="SMART" id="SM01329">
    <property type="entry name" value="Iso_dh"/>
    <property type="match status" value="1"/>
</dbReference>
<comment type="cofactor">
    <cofactor evidence="2">
        <name>Mn(2+)</name>
        <dbReference type="ChEBI" id="CHEBI:29035"/>
    </cofactor>
</comment>
<keyword evidence="6 12" id="KW-0479">Metal-binding</keyword>
<evidence type="ECO:0000313" key="14">
    <source>
        <dbReference type="EMBL" id="MBA8804201.1"/>
    </source>
</evidence>
<dbReference type="InterPro" id="IPR023698">
    <property type="entry name" value="LeuB_actb"/>
</dbReference>
<evidence type="ECO:0000256" key="8">
    <source>
        <dbReference type="ARBA" id="ARBA00023002"/>
    </source>
</evidence>
<feature type="site" description="Important for catalysis" evidence="12">
    <location>
        <position position="144"/>
    </location>
</feature>
<keyword evidence="8 12" id="KW-0560">Oxidoreductase</keyword>
<feature type="binding site" evidence="12">
    <location>
        <position position="256"/>
    </location>
    <ligand>
        <name>Mg(2+)</name>
        <dbReference type="ChEBI" id="CHEBI:18420"/>
    </ligand>
</feature>
<dbReference type="PROSITE" id="PS00470">
    <property type="entry name" value="IDH_IMDH"/>
    <property type="match status" value="1"/>
</dbReference>
<proteinExistence type="inferred from homology"/>
<evidence type="ECO:0000256" key="6">
    <source>
        <dbReference type="ARBA" id="ARBA00022723"/>
    </source>
</evidence>
<dbReference type="Proteomes" id="UP000580910">
    <property type="component" value="Unassembled WGS sequence"/>
</dbReference>
<dbReference type="RefSeq" id="WP_182539568.1">
    <property type="nucleotide sequence ID" value="NZ_JACGXA010000001.1"/>
</dbReference>
<dbReference type="InterPro" id="IPR024084">
    <property type="entry name" value="IsoPropMal-DH-like_dom"/>
</dbReference>
<feature type="domain" description="Isopropylmalate dehydrogenase-like" evidence="13">
    <location>
        <begin position="11"/>
        <end position="350"/>
    </location>
</feature>
<comment type="subunit">
    <text evidence="12">Homodimer.</text>
</comment>
<comment type="caution">
    <text evidence="14">The sequence shown here is derived from an EMBL/GenBank/DDBJ whole genome shotgun (WGS) entry which is preliminary data.</text>
</comment>
<comment type="catalytic activity">
    <reaction evidence="1 12">
        <text>(2R,3S)-3-isopropylmalate + NAD(+) = 4-methyl-2-oxopentanoate + CO2 + NADH</text>
        <dbReference type="Rhea" id="RHEA:32271"/>
        <dbReference type="ChEBI" id="CHEBI:16526"/>
        <dbReference type="ChEBI" id="CHEBI:17865"/>
        <dbReference type="ChEBI" id="CHEBI:35121"/>
        <dbReference type="ChEBI" id="CHEBI:57540"/>
        <dbReference type="ChEBI" id="CHEBI:57945"/>
        <dbReference type="EC" id="1.1.1.85"/>
    </reaction>
</comment>
<keyword evidence="10 12" id="KW-0464">Manganese</keyword>
<dbReference type="GO" id="GO:0003862">
    <property type="term" value="F:3-isopropylmalate dehydrogenase activity"/>
    <property type="evidence" value="ECO:0007669"/>
    <property type="project" value="UniProtKB-UniRule"/>
</dbReference>
<dbReference type="GO" id="GO:0005737">
    <property type="term" value="C:cytoplasm"/>
    <property type="evidence" value="ECO:0007669"/>
    <property type="project" value="UniProtKB-SubCell"/>
</dbReference>
<dbReference type="AlphaFoldDB" id="A0A7W3J0R7"/>
<dbReference type="GO" id="GO:0000287">
    <property type="term" value="F:magnesium ion binding"/>
    <property type="evidence" value="ECO:0007669"/>
    <property type="project" value="InterPro"/>
</dbReference>
<dbReference type="SUPFAM" id="SSF53659">
    <property type="entry name" value="Isocitrate/Isopropylmalate dehydrogenase-like"/>
    <property type="match status" value="1"/>
</dbReference>
<evidence type="ECO:0000256" key="11">
    <source>
        <dbReference type="ARBA" id="ARBA00023304"/>
    </source>
</evidence>
<comment type="pathway">
    <text evidence="12">Amino-acid biosynthesis; L-leucine biosynthesis; L-leucine from 3-methyl-2-oxobutanoate: step 3/4.</text>
</comment>
<organism evidence="14 15">
    <name type="scientific">Nocardioides ginsengisegetis</name>
    <dbReference type="NCBI Taxonomy" id="661491"/>
    <lineage>
        <taxon>Bacteria</taxon>
        <taxon>Bacillati</taxon>
        <taxon>Actinomycetota</taxon>
        <taxon>Actinomycetes</taxon>
        <taxon>Propionibacteriales</taxon>
        <taxon>Nocardioidaceae</taxon>
        <taxon>Nocardioides</taxon>
    </lineage>
</organism>
<name>A0A7W3J0R7_9ACTN</name>
<dbReference type="Pfam" id="PF00180">
    <property type="entry name" value="Iso_dh"/>
    <property type="match status" value="1"/>
</dbReference>
<evidence type="ECO:0000256" key="5">
    <source>
        <dbReference type="ARBA" id="ARBA00022605"/>
    </source>
</evidence>
<dbReference type="GO" id="GO:0051287">
    <property type="term" value="F:NAD binding"/>
    <property type="evidence" value="ECO:0007669"/>
    <property type="project" value="InterPro"/>
</dbReference>
<keyword evidence="4 12" id="KW-0963">Cytoplasm</keyword>
<dbReference type="Gene3D" id="3.40.718.10">
    <property type="entry name" value="Isopropylmalate Dehydrogenase"/>
    <property type="match status" value="1"/>
</dbReference>
<dbReference type="HAMAP" id="MF_01035">
    <property type="entry name" value="LeuB_type2"/>
    <property type="match status" value="1"/>
</dbReference>
<dbReference type="UniPathway" id="UPA00048">
    <property type="reaction ID" value="UER00072"/>
</dbReference>
<keyword evidence="15" id="KW-1185">Reference proteome</keyword>
<feature type="binding site" evidence="12">
    <location>
        <position position="103"/>
    </location>
    <ligand>
        <name>substrate</name>
    </ligand>
</feature>
<evidence type="ECO:0000259" key="13">
    <source>
        <dbReference type="SMART" id="SM01329"/>
    </source>
</evidence>
<sequence length="356" mass="37321">MTSDSNTGTLKLAVIPGDGIGQEVTAEALKVLEVAAPAGVKFEPTRYDLGAERYLATGEVLPDSVLAEIREHDAILLGAVGGKPGDPNLPPGILERGLLLRLRFELDHYVNLRPSRIFPGVASPLAAPGEVDFVVVREGTEGPYTGNGGSIRVGTPHEVATEVSLNTAFGVERVVRDAFARAQRRPRKKLTLVHKTNVLVNAGAVWSRLVAEVGREFPDVTVDYLHIDAATIFMTTDPSRFDVIVTDNLFGDIITDLAAAITGGIGLAASGNINPDRTAPSMFEPVHGSAPDIAGQQKADPTAAILSASLLLDHLGYADAAAAIETAVIDDLAARTAGTTRRTSEVGDAIAARVGS</sequence>
<feature type="binding site" evidence="12">
    <location>
        <position position="137"/>
    </location>
    <ligand>
        <name>substrate</name>
    </ligand>
</feature>
<evidence type="ECO:0000256" key="1">
    <source>
        <dbReference type="ARBA" id="ARBA00000624"/>
    </source>
</evidence>
<evidence type="ECO:0000256" key="2">
    <source>
        <dbReference type="ARBA" id="ARBA00001936"/>
    </source>
</evidence>
<keyword evidence="5 12" id="KW-0028">Amino-acid biosynthesis</keyword>
<reference evidence="14 15" key="1">
    <citation type="submission" date="2020-07" db="EMBL/GenBank/DDBJ databases">
        <title>Sequencing the genomes of 1000 actinobacteria strains.</title>
        <authorList>
            <person name="Klenk H.-P."/>
        </authorList>
    </citation>
    <scope>NUCLEOTIDE SEQUENCE [LARGE SCALE GENOMIC DNA]</scope>
    <source>
        <strain evidence="14 15">DSM 21349</strain>
    </source>
</reference>
<keyword evidence="7 12" id="KW-0460">Magnesium</keyword>
<protein>
    <recommendedName>
        <fullName evidence="12">3-isopropylmalate dehydrogenase</fullName>
        <ecNumber evidence="12">1.1.1.85</ecNumber>
    </recommendedName>
    <alternativeName>
        <fullName evidence="12">3-IPM-DH</fullName>
    </alternativeName>
    <alternativeName>
        <fullName evidence="12">Beta-IPM dehydrogenase</fullName>
        <shortName evidence="12">IMDH</shortName>
    </alternativeName>
</protein>
<feature type="binding site" evidence="12">
    <location>
        <position position="113"/>
    </location>
    <ligand>
        <name>substrate</name>
    </ligand>
</feature>
<dbReference type="PANTHER" id="PTHR43275:SF1">
    <property type="entry name" value="D-MALATE DEHYDROGENASE [DECARBOXYLATING]"/>
    <property type="match status" value="1"/>
</dbReference>
<dbReference type="GO" id="GO:0009098">
    <property type="term" value="P:L-leucine biosynthetic process"/>
    <property type="evidence" value="ECO:0007669"/>
    <property type="project" value="UniProtKB-UniRule"/>
</dbReference>
<keyword evidence="9 12" id="KW-0520">NAD</keyword>
<comment type="similarity">
    <text evidence="12">Belongs to the isocitrate and isopropylmalate dehydrogenases family. LeuB type 2 subfamily.</text>
</comment>
<gene>
    <name evidence="12" type="primary">leuB</name>
    <name evidence="14" type="ORF">FB382_002492</name>
</gene>
<feature type="binding site" evidence="12">
    <location>
        <position position="228"/>
    </location>
    <ligand>
        <name>substrate</name>
    </ligand>
</feature>
<feature type="binding site" evidence="12">
    <location>
        <position position="252"/>
    </location>
    <ligand>
        <name>Mg(2+)</name>
        <dbReference type="ChEBI" id="CHEBI:18420"/>
    </ligand>
</feature>
<keyword evidence="3 12" id="KW-0432">Leucine biosynthesis</keyword>
<dbReference type="NCBIfam" id="NF002898">
    <property type="entry name" value="PRK03437.1"/>
    <property type="match status" value="1"/>
</dbReference>
<comment type="function">
    <text evidence="12">Catalyzes the oxidation of 3-carboxy-2-hydroxy-4-methylpentanoate (3-isopropylmalate) to 3-carboxy-4-methyl-2-oxopentanoate. The product decarboxylates to 4-methyl-2 oxopentanoate.</text>
</comment>
<feature type="site" description="Important for catalysis" evidence="12">
    <location>
        <position position="195"/>
    </location>
</feature>
<evidence type="ECO:0000256" key="3">
    <source>
        <dbReference type="ARBA" id="ARBA00022430"/>
    </source>
</evidence>
<accession>A0A7W3J0R7</accession>
<evidence type="ECO:0000256" key="12">
    <source>
        <dbReference type="HAMAP-Rule" id="MF_01035"/>
    </source>
</evidence>
<dbReference type="PANTHER" id="PTHR43275">
    <property type="entry name" value="D-MALATE DEHYDROGENASE [DECARBOXYLATING]"/>
    <property type="match status" value="1"/>
</dbReference>
<evidence type="ECO:0000256" key="4">
    <source>
        <dbReference type="ARBA" id="ARBA00022490"/>
    </source>
</evidence>